<keyword evidence="2" id="KW-1185">Reference proteome</keyword>
<proteinExistence type="predicted"/>
<protein>
    <submittedName>
        <fullName evidence="1">Uncharacterized protein</fullName>
    </submittedName>
</protein>
<dbReference type="EMBL" id="VIEB01000124">
    <property type="protein sequence ID" value="TQE05336.1"/>
    <property type="molecule type" value="Genomic_DNA"/>
</dbReference>
<accession>A0A540N2Q7</accession>
<dbReference type="AlphaFoldDB" id="A0A540N2Q7"/>
<evidence type="ECO:0000313" key="1">
    <source>
        <dbReference type="EMBL" id="TQE05336.1"/>
    </source>
</evidence>
<dbReference type="Proteomes" id="UP000315295">
    <property type="component" value="Unassembled WGS sequence"/>
</dbReference>
<organism evidence="1 2">
    <name type="scientific">Malus baccata</name>
    <name type="common">Siberian crab apple</name>
    <name type="synonym">Pyrus baccata</name>
    <dbReference type="NCBI Taxonomy" id="106549"/>
    <lineage>
        <taxon>Eukaryota</taxon>
        <taxon>Viridiplantae</taxon>
        <taxon>Streptophyta</taxon>
        <taxon>Embryophyta</taxon>
        <taxon>Tracheophyta</taxon>
        <taxon>Spermatophyta</taxon>
        <taxon>Magnoliopsida</taxon>
        <taxon>eudicotyledons</taxon>
        <taxon>Gunneridae</taxon>
        <taxon>Pentapetalae</taxon>
        <taxon>rosids</taxon>
        <taxon>fabids</taxon>
        <taxon>Rosales</taxon>
        <taxon>Rosaceae</taxon>
        <taxon>Amygdaloideae</taxon>
        <taxon>Maleae</taxon>
        <taxon>Malus</taxon>
    </lineage>
</organism>
<name>A0A540N2Q7_MALBA</name>
<gene>
    <name evidence="1" type="ORF">C1H46_009029</name>
</gene>
<reference evidence="1 2" key="1">
    <citation type="journal article" date="2019" name="G3 (Bethesda)">
        <title>Sequencing of a Wild Apple (Malus baccata) Genome Unravels the Differences Between Cultivated and Wild Apple Species Regarding Disease Resistance and Cold Tolerance.</title>
        <authorList>
            <person name="Chen X."/>
        </authorList>
    </citation>
    <scope>NUCLEOTIDE SEQUENCE [LARGE SCALE GENOMIC DNA]</scope>
    <source>
        <strain evidence="2">cv. Shandingzi</strain>
        <tissue evidence="1">Leaves</tissue>
    </source>
</reference>
<comment type="caution">
    <text evidence="1">The sequence shown here is derived from an EMBL/GenBank/DDBJ whole genome shotgun (WGS) entry which is preliminary data.</text>
</comment>
<evidence type="ECO:0000313" key="2">
    <source>
        <dbReference type="Proteomes" id="UP000315295"/>
    </source>
</evidence>
<sequence>MHQMWPLGSTTDALGTQPDLLPYDVEVLEGDARGDKEQGAQSIVHKLQFGGHGRGHVRVPQSALL</sequence>